<dbReference type="PATRIC" id="fig|1291734.4.peg.205"/>
<dbReference type="SUPFAM" id="SSF46785">
    <property type="entry name" value="Winged helix' DNA-binding domain"/>
    <property type="match status" value="1"/>
</dbReference>
<comment type="caution">
    <text evidence="2">The sequence shown here is derived from an EMBL/GenBank/DDBJ whole genome shotgun (WGS) entry which is preliminary data.</text>
</comment>
<protein>
    <recommendedName>
        <fullName evidence="1">Transcription regulator PadR N-terminal domain-containing protein</fullName>
    </recommendedName>
</protein>
<dbReference type="InterPro" id="IPR036388">
    <property type="entry name" value="WH-like_DNA-bd_sf"/>
</dbReference>
<dbReference type="InterPro" id="IPR052509">
    <property type="entry name" value="Metal_resp_DNA-bind_regulator"/>
</dbReference>
<dbReference type="InterPro" id="IPR005149">
    <property type="entry name" value="Tscrpt_reg_PadR_N"/>
</dbReference>
<keyword evidence="3" id="KW-1185">Reference proteome</keyword>
<dbReference type="PANTHER" id="PTHR33169">
    <property type="entry name" value="PADR-FAMILY TRANSCRIPTIONAL REGULATOR"/>
    <property type="match status" value="1"/>
</dbReference>
<dbReference type="PANTHER" id="PTHR33169:SF14">
    <property type="entry name" value="TRANSCRIPTIONAL REGULATOR RV3488"/>
    <property type="match status" value="1"/>
</dbReference>
<sequence length="110" mass="12091">MATLAKDVMRGYLDAIVLNVLRRGESYGYQVTKDINAAAHGAYTINEATLYTVFKRLEKGGCISGRWGDESQGGRRKYYAITASGQALLAAERANWTLAQQTLEELINGD</sequence>
<dbReference type="Proteomes" id="UP000051804">
    <property type="component" value="Unassembled WGS sequence"/>
</dbReference>
<dbReference type="RefSeq" id="WP_054723780.1">
    <property type="nucleotide sequence ID" value="NZ_AZDJ01000030.1"/>
</dbReference>
<dbReference type="STRING" id="1291734.FD02_GL000197"/>
<feature type="domain" description="Transcription regulator PadR N-terminal" evidence="1">
    <location>
        <begin position="17"/>
        <end position="90"/>
    </location>
</feature>
<dbReference type="OrthoDB" id="9808017at2"/>
<dbReference type="EMBL" id="AZDJ01000030">
    <property type="protein sequence ID" value="KRK71013.1"/>
    <property type="molecule type" value="Genomic_DNA"/>
</dbReference>
<reference evidence="2 3" key="1">
    <citation type="journal article" date="2015" name="Genome Announc.">
        <title>Expanding the biotechnology potential of lactobacilli through comparative genomics of 213 strains and associated genera.</title>
        <authorList>
            <person name="Sun Z."/>
            <person name="Harris H.M."/>
            <person name="McCann A."/>
            <person name="Guo C."/>
            <person name="Argimon S."/>
            <person name="Zhang W."/>
            <person name="Yang X."/>
            <person name="Jeffery I.B."/>
            <person name="Cooney J.C."/>
            <person name="Kagawa T.F."/>
            <person name="Liu W."/>
            <person name="Song Y."/>
            <person name="Salvetti E."/>
            <person name="Wrobel A."/>
            <person name="Rasinkangas P."/>
            <person name="Parkhill J."/>
            <person name="Rea M.C."/>
            <person name="O'Sullivan O."/>
            <person name="Ritari J."/>
            <person name="Douillard F.P."/>
            <person name="Paul Ross R."/>
            <person name="Yang R."/>
            <person name="Briner A.E."/>
            <person name="Felis G.E."/>
            <person name="de Vos W.M."/>
            <person name="Barrangou R."/>
            <person name="Klaenhammer T.R."/>
            <person name="Caufield P.W."/>
            <person name="Cui Y."/>
            <person name="Zhang H."/>
            <person name="O'Toole P.W."/>
        </authorList>
    </citation>
    <scope>NUCLEOTIDE SEQUENCE [LARGE SCALE GENOMIC DNA]</scope>
    <source>
        <strain evidence="2 3">JCM 17158</strain>
    </source>
</reference>
<evidence type="ECO:0000313" key="3">
    <source>
        <dbReference type="Proteomes" id="UP000051804"/>
    </source>
</evidence>
<evidence type="ECO:0000259" key="1">
    <source>
        <dbReference type="Pfam" id="PF03551"/>
    </source>
</evidence>
<organism evidence="2 3">
    <name type="scientific">Lacticaseibacillus nasuensis JCM 17158</name>
    <dbReference type="NCBI Taxonomy" id="1291734"/>
    <lineage>
        <taxon>Bacteria</taxon>
        <taxon>Bacillati</taxon>
        <taxon>Bacillota</taxon>
        <taxon>Bacilli</taxon>
        <taxon>Lactobacillales</taxon>
        <taxon>Lactobacillaceae</taxon>
        <taxon>Lacticaseibacillus</taxon>
    </lineage>
</organism>
<name>A0A0R1JI78_9LACO</name>
<dbReference type="Pfam" id="PF03551">
    <property type="entry name" value="PadR"/>
    <property type="match status" value="1"/>
</dbReference>
<proteinExistence type="predicted"/>
<dbReference type="InterPro" id="IPR036390">
    <property type="entry name" value="WH_DNA-bd_sf"/>
</dbReference>
<dbReference type="AlphaFoldDB" id="A0A0R1JI78"/>
<accession>A0A0R1JI78</accession>
<dbReference type="Gene3D" id="1.10.10.10">
    <property type="entry name" value="Winged helix-like DNA-binding domain superfamily/Winged helix DNA-binding domain"/>
    <property type="match status" value="1"/>
</dbReference>
<gene>
    <name evidence="2" type="ORF">FD02_GL000197</name>
</gene>
<evidence type="ECO:0000313" key="2">
    <source>
        <dbReference type="EMBL" id="KRK71013.1"/>
    </source>
</evidence>